<comment type="caution">
    <text evidence="3">The sequence shown here is derived from an EMBL/GenBank/DDBJ whole genome shotgun (WGS) entry which is preliminary data.</text>
</comment>
<name>A0A9N8EAD0_9STRA</name>
<sequence length="437" mass="47829">MAQRKSKSSGGAFKSSPTTKRAPKVLTNKKKKNNKADRSGAEYKGSPVRHMDLQPWDVLLGRGGYIYMAKGNAKLKEVVAENQHQFNLLDDRGSKKGKTNLSAQIVVYMVRRGARFLRRGKRGEWEDVTAHPTLARSKISTLFRAGKSKKAESKKADAPGCSGAPGSTRSDPSRDKPAACRKEDMDPDKEEPPKSPPSPTQSVRASTPPTPTARAFWYGPLSPRTVIVPGYPPIGMPVPMLVPMAPPMLAPAQNRPPWSEINVAVAGGTVLAPRCGPYYLQMRSPQGSVDLTQATGECNQTATGAKPRHFARKTDVCDRLGLDLDARKEMTGDPPEDPSEDPSEEGCDRLVLDADAWDKLLENPDVASRLERLKPETESPVEKPDDDEALKEDSVTVDVQHLFDDLELFADLEGLELFVDLEEAAMDIDSDDDKSIC</sequence>
<feature type="region of interest" description="Disordered" evidence="1">
    <location>
        <begin position="1"/>
        <end position="47"/>
    </location>
</feature>
<dbReference type="Pfam" id="PF20710">
    <property type="entry name" value="DUF6824"/>
    <property type="match status" value="1"/>
</dbReference>
<feature type="compositionally biased region" description="Basic and acidic residues" evidence="1">
    <location>
        <begin position="171"/>
        <end position="184"/>
    </location>
</feature>
<evidence type="ECO:0000256" key="1">
    <source>
        <dbReference type="SAM" id="MobiDB-lite"/>
    </source>
</evidence>
<keyword evidence="4" id="KW-1185">Reference proteome</keyword>
<dbReference type="Proteomes" id="UP001153069">
    <property type="component" value="Unassembled WGS sequence"/>
</dbReference>
<evidence type="ECO:0000313" key="4">
    <source>
        <dbReference type="Proteomes" id="UP001153069"/>
    </source>
</evidence>
<feature type="compositionally biased region" description="Basic and acidic residues" evidence="1">
    <location>
        <begin position="368"/>
        <end position="383"/>
    </location>
</feature>
<feature type="region of interest" description="Disordered" evidence="1">
    <location>
        <begin position="139"/>
        <end position="217"/>
    </location>
</feature>
<feature type="compositionally biased region" description="Basic residues" evidence="1">
    <location>
        <begin position="21"/>
        <end position="33"/>
    </location>
</feature>
<feature type="region of interest" description="Disordered" evidence="1">
    <location>
        <begin position="326"/>
        <end position="349"/>
    </location>
</feature>
<evidence type="ECO:0000313" key="3">
    <source>
        <dbReference type="EMBL" id="CAB9517762.1"/>
    </source>
</evidence>
<organism evidence="3 4">
    <name type="scientific">Seminavis robusta</name>
    <dbReference type="NCBI Taxonomy" id="568900"/>
    <lineage>
        <taxon>Eukaryota</taxon>
        <taxon>Sar</taxon>
        <taxon>Stramenopiles</taxon>
        <taxon>Ochrophyta</taxon>
        <taxon>Bacillariophyta</taxon>
        <taxon>Bacillariophyceae</taxon>
        <taxon>Bacillariophycidae</taxon>
        <taxon>Naviculales</taxon>
        <taxon>Naviculaceae</taxon>
        <taxon>Seminavis</taxon>
    </lineage>
</organism>
<proteinExistence type="predicted"/>
<gene>
    <name evidence="3" type="ORF">SEMRO_879_G214860.1</name>
</gene>
<feature type="domain" description="DUF6824" evidence="2">
    <location>
        <begin position="57"/>
        <end position="144"/>
    </location>
</feature>
<dbReference type="InterPro" id="IPR049227">
    <property type="entry name" value="DUF6824"/>
</dbReference>
<reference evidence="3" key="1">
    <citation type="submission" date="2020-06" db="EMBL/GenBank/DDBJ databases">
        <authorList>
            <consortium name="Plant Systems Biology data submission"/>
        </authorList>
    </citation>
    <scope>NUCLEOTIDE SEQUENCE</scope>
    <source>
        <strain evidence="3">D6</strain>
    </source>
</reference>
<evidence type="ECO:0000259" key="2">
    <source>
        <dbReference type="Pfam" id="PF20710"/>
    </source>
</evidence>
<feature type="compositionally biased region" description="Acidic residues" evidence="1">
    <location>
        <begin position="334"/>
        <end position="345"/>
    </location>
</feature>
<accession>A0A9N8EAD0</accession>
<dbReference type="AlphaFoldDB" id="A0A9N8EAD0"/>
<protein>
    <recommendedName>
        <fullName evidence="2">DUF6824 domain-containing protein</fullName>
    </recommendedName>
</protein>
<dbReference type="EMBL" id="CAICTM010000878">
    <property type="protein sequence ID" value="CAB9517762.1"/>
    <property type="molecule type" value="Genomic_DNA"/>
</dbReference>
<feature type="region of interest" description="Disordered" evidence="1">
    <location>
        <begin position="368"/>
        <end position="392"/>
    </location>
</feature>